<dbReference type="Proteomes" id="UP000689967">
    <property type="component" value="Unassembled WGS sequence"/>
</dbReference>
<sequence>MDGLLTTTFLVTGATGFVRLHIVSALLARAMKVVGVGHAPAPTDARTALPGRDRVTWHIADPRDVDAVQALFAQRKPQRVVHGAAWPRRPPSNDVTSPGSW</sequence>
<organism evidence="3 4">
    <name type="scientific">Falsiroseomonas oleicola</name>
    <dbReference type="NCBI Taxonomy" id="2801474"/>
    <lineage>
        <taxon>Bacteria</taxon>
        <taxon>Pseudomonadati</taxon>
        <taxon>Pseudomonadota</taxon>
        <taxon>Alphaproteobacteria</taxon>
        <taxon>Acetobacterales</taxon>
        <taxon>Roseomonadaceae</taxon>
        <taxon>Falsiroseomonas</taxon>
    </lineage>
</organism>
<dbReference type="EMBL" id="JAERQM010000001">
    <property type="protein sequence ID" value="MBU8542507.1"/>
    <property type="molecule type" value="Genomic_DNA"/>
</dbReference>
<evidence type="ECO:0000259" key="2">
    <source>
        <dbReference type="Pfam" id="PF01370"/>
    </source>
</evidence>
<feature type="domain" description="NAD-dependent epimerase/dehydratase" evidence="2">
    <location>
        <begin position="10"/>
        <end position="89"/>
    </location>
</feature>
<evidence type="ECO:0000313" key="4">
    <source>
        <dbReference type="Proteomes" id="UP000689967"/>
    </source>
</evidence>
<accession>A0ABS6H1G7</accession>
<protein>
    <submittedName>
        <fullName evidence="3">NAD(P)-dependent oxidoreductase</fullName>
    </submittedName>
</protein>
<evidence type="ECO:0000313" key="3">
    <source>
        <dbReference type="EMBL" id="MBU8542507.1"/>
    </source>
</evidence>
<name>A0ABS6H1G7_9PROT</name>
<reference evidence="3 4" key="1">
    <citation type="submission" date="2021-01" db="EMBL/GenBank/DDBJ databases">
        <title>Roseomonas sp. nov, a bacterium isolated from an oil production mixture in Yumen Oilfield.</title>
        <authorList>
            <person name="Wu D."/>
        </authorList>
    </citation>
    <scope>NUCLEOTIDE SEQUENCE [LARGE SCALE GENOMIC DNA]</scope>
    <source>
        <strain evidence="3 4">ROY-5-3</strain>
    </source>
</reference>
<proteinExistence type="predicted"/>
<gene>
    <name evidence="3" type="ORF">JJQ90_02265</name>
</gene>
<dbReference type="InterPro" id="IPR001509">
    <property type="entry name" value="Epimerase_deHydtase"/>
</dbReference>
<comment type="caution">
    <text evidence="3">The sequence shown here is derived from an EMBL/GenBank/DDBJ whole genome shotgun (WGS) entry which is preliminary data.</text>
</comment>
<keyword evidence="4" id="KW-1185">Reference proteome</keyword>
<feature type="region of interest" description="Disordered" evidence="1">
    <location>
        <begin position="80"/>
        <end position="101"/>
    </location>
</feature>
<dbReference type="Pfam" id="PF01370">
    <property type="entry name" value="Epimerase"/>
    <property type="match status" value="1"/>
</dbReference>
<evidence type="ECO:0000256" key="1">
    <source>
        <dbReference type="SAM" id="MobiDB-lite"/>
    </source>
</evidence>